<accession>A0A098B4M8</accession>
<protein>
    <submittedName>
        <fullName evidence="1">Uncharacterized protein</fullName>
    </submittedName>
</protein>
<sequence>MNTDYYKTWEEYLAAHPEIDEQEAQVMAPKMQSYEDMMFGFIMFLCA</sequence>
<organism evidence="1">
    <name type="scientific">Desulfitobacterium hafniense</name>
    <name type="common">Desulfitobacterium frappieri</name>
    <dbReference type="NCBI Taxonomy" id="49338"/>
    <lineage>
        <taxon>Bacteria</taxon>
        <taxon>Bacillati</taxon>
        <taxon>Bacillota</taxon>
        <taxon>Clostridia</taxon>
        <taxon>Eubacteriales</taxon>
        <taxon>Desulfitobacteriaceae</taxon>
        <taxon>Desulfitobacterium</taxon>
    </lineage>
</organism>
<dbReference type="PATRIC" id="fig|49338.4.peg.3153"/>
<dbReference type="AlphaFoldDB" id="A0A098B4M8"/>
<evidence type="ECO:0000313" key="1">
    <source>
        <dbReference type="EMBL" id="CDX02821.1"/>
    </source>
</evidence>
<proteinExistence type="predicted"/>
<dbReference type="EMBL" id="LK996017">
    <property type="protein sequence ID" value="CDX02821.1"/>
    <property type="molecule type" value="Genomic_DNA"/>
</dbReference>
<gene>
    <name evidence="1" type="ORF">DPCES_2934</name>
</gene>
<reference evidence="1" key="1">
    <citation type="submission" date="2014-07" db="EMBL/GenBank/DDBJ databases">
        <authorList>
            <person name="Hornung V.Bastian."/>
        </authorList>
    </citation>
    <scope>NUCLEOTIDE SEQUENCE</scope>
    <source>
        <strain evidence="1">PCE-S</strain>
    </source>
</reference>
<name>A0A098B4M8_DESHA</name>
<dbReference type="RefSeq" id="WP_005811854.1">
    <property type="nucleotide sequence ID" value="NZ_CABKQQ010000034.1"/>
</dbReference>